<evidence type="ECO:0000256" key="4">
    <source>
        <dbReference type="ARBA" id="ARBA00023163"/>
    </source>
</evidence>
<keyword evidence="2" id="KW-0805">Transcription regulation</keyword>
<accession>A0A3B3RVK8</accession>
<dbReference type="InterPro" id="IPR017855">
    <property type="entry name" value="SMAD-like_dom_sf"/>
</dbReference>
<dbReference type="InterPro" id="IPR019471">
    <property type="entry name" value="Interferon_reg_factor-3"/>
</dbReference>
<evidence type="ECO:0000313" key="8">
    <source>
        <dbReference type="Ensembl" id="ENSPKIP00000021895.1"/>
    </source>
</evidence>
<evidence type="ECO:0000313" key="9">
    <source>
        <dbReference type="Proteomes" id="UP000261540"/>
    </source>
</evidence>
<comment type="subcellular location">
    <subcellularLocation>
        <location evidence="1">Nucleus</location>
    </subcellularLocation>
</comment>
<dbReference type="AlphaFoldDB" id="A0A3B3RVK8"/>
<dbReference type="PANTHER" id="PTHR11949">
    <property type="entry name" value="INTERFERON REGULATORY FACTOR"/>
    <property type="match status" value="1"/>
</dbReference>
<dbReference type="InterPro" id="IPR019817">
    <property type="entry name" value="Interferon_reg_fac_CS"/>
</dbReference>
<dbReference type="FunFam" id="2.60.200.10:FF:000014">
    <property type="entry name" value="Interferon regulatory factor 3"/>
    <property type="match status" value="1"/>
</dbReference>
<keyword evidence="3" id="KW-0238">DNA-binding</keyword>
<dbReference type="SUPFAM" id="SSF49879">
    <property type="entry name" value="SMAD/FHA domain"/>
    <property type="match status" value="1"/>
</dbReference>
<dbReference type="GO" id="GO:0000981">
    <property type="term" value="F:DNA-binding transcription factor activity, RNA polymerase II-specific"/>
    <property type="evidence" value="ECO:0007669"/>
    <property type="project" value="TreeGrafter"/>
</dbReference>
<evidence type="ECO:0000256" key="2">
    <source>
        <dbReference type="ARBA" id="ARBA00023015"/>
    </source>
</evidence>
<dbReference type="SMART" id="SM01243">
    <property type="entry name" value="IRF-3"/>
    <property type="match status" value="1"/>
</dbReference>
<dbReference type="InterPro" id="IPR036390">
    <property type="entry name" value="WH_DNA-bd_sf"/>
</dbReference>
<dbReference type="PROSITE" id="PS00601">
    <property type="entry name" value="IRF_1"/>
    <property type="match status" value="1"/>
</dbReference>
<evidence type="ECO:0000256" key="3">
    <source>
        <dbReference type="ARBA" id="ARBA00023125"/>
    </source>
</evidence>
<name>A0A3B3RVK8_9TELE</name>
<keyword evidence="9" id="KW-1185">Reference proteome</keyword>
<keyword evidence="4" id="KW-0804">Transcription</keyword>
<dbReference type="SUPFAM" id="SSF46785">
    <property type="entry name" value="Winged helix' DNA-binding domain"/>
    <property type="match status" value="1"/>
</dbReference>
<evidence type="ECO:0000256" key="6">
    <source>
        <dbReference type="SAM" id="MobiDB-lite"/>
    </source>
</evidence>
<dbReference type="CDD" id="cd00103">
    <property type="entry name" value="IRF"/>
    <property type="match status" value="1"/>
</dbReference>
<dbReference type="GO" id="GO:0045893">
    <property type="term" value="P:positive regulation of DNA-templated transcription"/>
    <property type="evidence" value="ECO:0007669"/>
    <property type="project" value="UniProtKB-ARBA"/>
</dbReference>
<dbReference type="InterPro" id="IPR036388">
    <property type="entry name" value="WH-like_DNA-bd_sf"/>
</dbReference>
<evidence type="ECO:0000256" key="1">
    <source>
        <dbReference type="ARBA" id="ARBA00004123"/>
    </source>
</evidence>
<proteinExistence type="predicted"/>
<dbReference type="Pfam" id="PF10401">
    <property type="entry name" value="IRF-3"/>
    <property type="match status" value="1"/>
</dbReference>
<evidence type="ECO:0000256" key="5">
    <source>
        <dbReference type="ARBA" id="ARBA00023242"/>
    </source>
</evidence>
<reference evidence="8" key="2">
    <citation type="submission" date="2025-09" db="UniProtKB">
        <authorList>
            <consortium name="Ensembl"/>
        </authorList>
    </citation>
    <scope>IDENTIFICATION</scope>
</reference>
<keyword evidence="5" id="KW-0539">Nucleus</keyword>
<reference evidence="8" key="1">
    <citation type="submission" date="2025-08" db="UniProtKB">
        <authorList>
            <consortium name="Ensembl"/>
        </authorList>
    </citation>
    <scope>IDENTIFICATION</scope>
</reference>
<dbReference type="PROSITE" id="PS51507">
    <property type="entry name" value="IRF_2"/>
    <property type="match status" value="1"/>
</dbReference>
<protein>
    <submittedName>
        <fullName evidence="8">Interferon regulatory factor 3</fullName>
    </submittedName>
</protein>
<dbReference type="GO" id="GO:0005634">
    <property type="term" value="C:nucleus"/>
    <property type="evidence" value="ECO:0007669"/>
    <property type="project" value="UniProtKB-SubCell"/>
</dbReference>
<sequence length="436" mass="48361">MATSRPLLIPWLVEQIDSGRYPGLRWVNHEKTEFSVPWKHALRQDSSGDDVMIFKAWAEITDVEGQRLHDPSVWKRNFRSALRAKGFQMIMDNKNDEVNPHKVFRFPEGQREASAGRVGKRVRRETKRDAESRAAGNAGTVYSGPFHSAVLFPCPDAGHRGPPLEPGLGVGLDGERLVARPKPMGPGRAQPEQGTWVPPPMGSPPIGGAIGVRCVVNWAVAKGGDLGTYFNVFVYYRGVKVLEKLVENNAGFRVVFSPEQMHCDQQLETVILPSPDQIPIRDQMQAQLTRRILEKLGAGLEVITQGAAVYALRRGDSHVYWSLCKHDRSGVPQEVSKQGNQLHTLKEFITGLLEFMKSKGPSPSCSLFFCLGEKWPDPSQRPWEKKLITVEVSLTSLELLKTIAVDGGASSLQSADLQLSGSLNLMSSLEEMMDLF</sequence>
<dbReference type="STRING" id="1676925.ENSPKIP00000021895"/>
<dbReference type="GeneTree" id="ENSGT00940000160569"/>
<evidence type="ECO:0000259" key="7">
    <source>
        <dbReference type="PROSITE" id="PS51507"/>
    </source>
</evidence>
<dbReference type="SMART" id="SM00348">
    <property type="entry name" value="IRF"/>
    <property type="match status" value="1"/>
</dbReference>
<dbReference type="Proteomes" id="UP000261540">
    <property type="component" value="Unplaced"/>
</dbReference>
<dbReference type="PRINTS" id="PR00267">
    <property type="entry name" value="INTFRNREGFCT"/>
</dbReference>
<dbReference type="Pfam" id="PF00605">
    <property type="entry name" value="IRF"/>
    <property type="match status" value="1"/>
</dbReference>
<dbReference type="Gene3D" id="2.60.200.10">
    <property type="match status" value="1"/>
</dbReference>
<dbReference type="GO" id="GO:0000978">
    <property type="term" value="F:RNA polymerase II cis-regulatory region sequence-specific DNA binding"/>
    <property type="evidence" value="ECO:0007669"/>
    <property type="project" value="TreeGrafter"/>
</dbReference>
<feature type="region of interest" description="Disordered" evidence="6">
    <location>
        <begin position="111"/>
        <end position="135"/>
    </location>
</feature>
<feature type="domain" description="IRF tryptophan pentad repeat" evidence="7">
    <location>
        <begin position="5"/>
        <end position="108"/>
    </location>
</feature>
<dbReference type="GO" id="GO:0002376">
    <property type="term" value="P:immune system process"/>
    <property type="evidence" value="ECO:0007669"/>
    <property type="project" value="TreeGrafter"/>
</dbReference>
<dbReference type="Gene3D" id="1.10.10.10">
    <property type="entry name" value="Winged helix-like DNA-binding domain superfamily/Winged helix DNA-binding domain"/>
    <property type="match status" value="1"/>
</dbReference>
<dbReference type="InterPro" id="IPR008984">
    <property type="entry name" value="SMAD_FHA_dom_sf"/>
</dbReference>
<dbReference type="Ensembl" id="ENSPKIT00000002542.1">
    <property type="protein sequence ID" value="ENSPKIP00000021895.1"/>
    <property type="gene ID" value="ENSPKIG00000006099.1"/>
</dbReference>
<dbReference type="PANTHER" id="PTHR11949:SF1">
    <property type="entry name" value="INTERFERON REGULATORY FACTOR 3"/>
    <property type="match status" value="1"/>
</dbReference>
<dbReference type="InterPro" id="IPR001346">
    <property type="entry name" value="Interferon_reg_fact_DNA-bd_dom"/>
</dbReference>
<organism evidence="8 9">
    <name type="scientific">Paramormyrops kingsleyae</name>
    <dbReference type="NCBI Taxonomy" id="1676925"/>
    <lineage>
        <taxon>Eukaryota</taxon>
        <taxon>Metazoa</taxon>
        <taxon>Chordata</taxon>
        <taxon>Craniata</taxon>
        <taxon>Vertebrata</taxon>
        <taxon>Euteleostomi</taxon>
        <taxon>Actinopterygii</taxon>
        <taxon>Neopterygii</taxon>
        <taxon>Teleostei</taxon>
        <taxon>Osteoglossocephala</taxon>
        <taxon>Osteoglossomorpha</taxon>
        <taxon>Osteoglossiformes</taxon>
        <taxon>Mormyridae</taxon>
        <taxon>Paramormyrops</taxon>
    </lineage>
</organism>